<protein>
    <recommendedName>
        <fullName evidence="3">Holin of 3TMs, for gene-transfer release</fullName>
    </recommendedName>
</protein>
<dbReference type="STRING" id="1121449.SAMN02745704_01881"/>
<dbReference type="AlphaFoldDB" id="A0A1T4X8X3"/>
<dbReference type="Proteomes" id="UP000190027">
    <property type="component" value="Unassembled WGS sequence"/>
</dbReference>
<evidence type="ECO:0000313" key="1">
    <source>
        <dbReference type="EMBL" id="SKA85535.1"/>
    </source>
</evidence>
<sequence length="143" mass="16038">MAIPIVGAVAGLLSLVVDGVREHLRGRREIRRAVVKNKVRLAQSSQEFNQAWEMKQLENAGWKDDVLFYAWLAFFIWSGFDPQGADQVLQAWSNLPEWFLQVTFWIVAAVLGVKKIGDYLPATVRGVRRALARESRSDSGGPA</sequence>
<dbReference type="OrthoDB" id="5455604at2"/>
<reference evidence="1 2" key="1">
    <citation type="submission" date="2017-02" db="EMBL/GenBank/DDBJ databases">
        <authorList>
            <person name="Peterson S.W."/>
        </authorList>
    </citation>
    <scope>NUCLEOTIDE SEQUENCE [LARGE SCALE GENOMIC DNA]</scope>
    <source>
        <strain evidence="1 2">DSM 16080</strain>
    </source>
</reference>
<proteinExistence type="predicted"/>
<dbReference type="EMBL" id="FUYC01000008">
    <property type="protein sequence ID" value="SKA85535.1"/>
    <property type="molecule type" value="Genomic_DNA"/>
</dbReference>
<name>A0A1T4X8X3_9BACT</name>
<gene>
    <name evidence="1" type="ORF">SAMN02745704_01881</name>
</gene>
<organism evidence="1 2">
    <name type="scientific">Paucidesulfovibrio gracilis DSM 16080</name>
    <dbReference type="NCBI Taxonomy" id="1121449"/>
    <lineage>
        <taxon>Bacteria</taxon>
        <taxon>Pseudomonadati</taxon>
        <taxon>Thermodesulfobacteriota</taxon>
        <taxon>Desulfovibrionia</taxon>
        <taxon>Desulfovibrionales</taxon>
        <taxon>Desulfovibrionaceae</taxon>
        <taxon>Paucidesulfovibrio</taxon>
    </lineage>
</organism>
<keyword evidence="2" id="KW-1185">Reference proteome</keyword>
<accession>A0A1T4X8X3</accession>
<evidence type="ECO:0008006" key="3">
    <source>
        <dbReference type="Google" id="ProtNLM"/>
    </source>
</evidence>
<evidence type="ECO:0000313" key="2">
    <source>
        <dbReference type="Proteomes" id="UP000190027"/>
    </source>
</evidence>
<dbReference type="RefSeq" id="WP_078717437.1">
    <property type="nucleotide sequence ID" value="NZ_FUYC01000008.1"/>
</dbReference>